<proteinExistence type="inferred from homology"/>
<evidence type="ECO:0000256" key="3">
    <source>
        <dbReference type="ARBA" id="ARBA00022737"/>
    </source>
</evidence>
<reference evidence="8" key="1">
    <citation type="submission" date="2017-06" db="EMBL/GenBank/DDBJ databases">
        <authorList>
            <person name="Varghese N."/>
            <person name="Submissions S."/>
        </authorList>
    </citation>
    <scope>NUCLEOTIDE SEQUENCE [LARGE SCALE GENOMIC DNA]</scope>
    <source>
        <strain evidence="8">5C</strain>
    </source>
</reference>
<evidence type="ECO:0000313" key="7">
    <source>
        <dbReference type="EMBL" id="SNS53473.1"/>
    </source>
</evidence>
<feature type="domain" description="Big-1" evidence="6">
    <location>
        <begin position="2201"/>
        <end position="2295"/>
    </location>
</feature>
<gene>
    <name evidence="7" type="ORF">SAMN06295967_1121</name>
</gene>
<dbReference type="Pfam" id="PF05345">
    <property type="entry name" value="He_PIG"/>
    <property type="match status" value="1"/>
</dbReference>
<feature type="domain" description="Big-1" evidence="6">
    <location>
        <begin position="1997"/>
        <end position="2091"/>
    </location>
</feature>
<dbReference type="InterPro" id="IPR038081">
    <property type="entry name" value="CalX-like_sf"/>
</dbReference>
<dbReference type="GO" id="GO:0016020">
    <property type="term" value="C:membrane"/>
    <property type="evidence" value="ECO:0007669"/>
    <property type="project" value="InterPro"/>
</dbReference>
<dbReference type="Gene3D" id="2.60.40.1120">
    <property type="entry name" value="Carboxypeptidase-like, regulatory domain"/>
    <property type="match status" value="1"/>
</dbReference>
<dbReference type="InterPro" id="IPR013783">
    <property type="entry name" value="Ig-like_fold"/>
</dbReference>
<dbReference type="InterPro" id="IPR043772">
    <property type="entry name" value="MBG_3"/>
</dbReference>
<feature type="non-terminal residue" evidence="7">
    <location>
        <position position="3445"/>
    </location>
</feature>
<evidence type="ECO:0000313" key="8">
    <source>
        <dbReference type="Proteomes" id="UP000198480"/>
    </source>
</evidence>
<evidence type="ECO:0000256" key="4">
    <source>
        <dbReference type="ARBA" id="ARBA00022837"/>
    </source>
</evidence>
<dbReference type="InterPro" id="IPR008964">
    <property type="entry name" value="Invasin/intimin_cell_adhesion"/>
</dbReference>
<accession>A0A239FAZ7</accession>
<dbReference type="InterPro" id="IPR026919">
    <property type="entry name" value="ADGRV1"/>
</dbReference>
<name>A0A239FAZ7_9BACT</name>
<dbReference type="PANTHER" id="PTHR46682">
    <property type="entry name" value="ADHESION G-PROTEIN COUPLED RECEPTOR V1"/>
    <property type="match status" value="1"/>
</dbReference>
<dbReference type="InterPro" id="IPR041248">
    <property type="entry name" value="YDG"/>
</dbReference>
<keyword evidence="3" id="KW-0677">Repeat</keyword>
<keyword evidence="4" id="KW-0106">Calcium</keyword>
<dbReference type="Pfam" id="PF03160">
    <property type="entry name" value="Calx-beta"/>
    <property type="match status" value="4"/>
</dbReference>
<keyword evidence="8" id="KW-1185">Reference proteome</keyword>
<sequence length="3445" mass="355934">MVGQFPYKIPINSLFRYIMNIGGCIKLFDRAYFYMQSSSLLIIISLSCLLLFTNSNFTFASEGDITSTVSISIDHDLINSKNFSVPTLSLSKKSKTILENAAVSNLLDGGSASVGGSASFKGGEIKVAGLDPKDVISISGVINHDEGKIWRNGSQVMRGNGNGTSTVIGFISGGVNGASFTITLIDDQVVKDENDNDITIPAARDVLATDIQNILESLTFFNNDNDPTPSRVLSITVRDGPPGIGAESVPEEFNVHITPVNDPPFLNIPAAASVAEDNDLIFASRIISVGDPDANNLLVTLSITNGKLSLSGTTGLTFTTGDGSDDISMTFSGTITAINDALNGLLYAPTPDFFGTATLTFFISDQGEFGQMDAGVKALTISRDLEITVTPVNDPPVVDLNMQSKTVLENAPASDLVPDATVIDIDSDDFNSGIFLVSGLAEGDILSFPIVENNSVGAIWREGNNLKLGTGSASSTIGSISGGFARNNLRVFFSSDLVTPAVAQAVIRAVTFFNDEDNPVLARTLSLIISDGDGGTSQARNIVVNITPVNDRPVISGGSTFSIVVAGGASTSPPVDGLAAGFPVSEFFAVGRISDPDETLANQMGIAITALKGASNDIRSYHFSINGGLNWTEFPNNTSIGTANAFLLSNNPQTRIYIRLRNSNSTSNTVFDFRAWDRSLSGESNGSLVSLTTLGGTSSASSSLSGEVVTLALNSVETGSPPANVFTNVPTTVDEDNNLKLSGFSFSDPDLPNGSSTAVFTIRFFVDRGIITGTSDNGVTVSGSGTSNVLFSGTFDDLNSYLGNTNSQPIYQPLKDFNGLVSLTVLTTDDTGLTASDVVTITVNPVNDAPVVNLNNLSNGINNTVIFQSLNGEVLIAPNAEITDVEEDDLTYLKLVLSNPLDGTEKEGLALNASATAAANGLTISNTITATGEIILEISGDATLGVYQDILKGVLYFNEVTGNLTPRRILVEAFDGEDESEEAVASINLIFENSPPVLNTPLPDKEISINLPFSFSFPLNSFTDPDADPLTYRAKLSDGNTLPGWLVFDPTNLSFTGIAPSTTDQLDIRITATDPSGASVSDVFRLQVLSTLDGETFVSISFPKVYELVNAAAHSSTGFYQEETNSFTTGSPSLVGSNFVFVQKGTSRFSGNNVVGTLYYLSNDGLVIQIDGVISRPVKSVGNTIEGLYFWVNKGTPEIQDDEAYLLVINESFFSDNTTYKSSSDRVDTAMNTTLDSPAFSIIGGASLESLDGLNQADGSINFTISRSSAVGSAFVTATTLLNALNTASLSDFQAKSELIQFADGESSKTFTVTLINDFVFEQDETFTVELSNPSTGTRIDVRAAAGTILDDDDAAAFSIAPSGAVEGNPITFTVTRVGDAQVEQSVSFVTSIEFSDTASDDDFTFTQGTLTFLPGEKVKTFQVQTTDDDILEDDETFTVSLFNPTGGAILKPGENRATGTIENDEGVVIYSISGGSATEGGSITFTVTRTGKVQNSQQIDFTTIDGTAESPADYEGQMGTLTFATDDLIKTIQIQTLTDNTYEGTEEFTIVLSNLDVSNLTIDELTRISSFESEATGTILDANSKPQVRVLPASAKEGEILNFTITRNTDSKEAFSINYITRIASDDNASLDDFEFTSGQLIFAPTEMSKTVGVQLINDNISEGLETFTFTLSDVEGDAVLVNDSNQEVAKLEVKGTIIDNDGLYVEGAAPIALHLGNDFFSDPDSFKNLTFSFDPALIRDGVNEKLLIINSSEVAFSIDLNSTSATGTFDLGGFTYSYALSAQGGLISIQFSSAGNNLTAAQANALISSLHYENISQDPDGGVIRVFDIEVTGINDDEISVITFYVIVEPVNDAPVLTVPVTTEANPLAVIVGSTLAITGISVEDLDAGLGEMSMDISVDSGSTLAIKTGVSGGVTSIFNNGTASVIINGTLAEINTTLAATDGLVFSALQTGAVTMTLTVDDGGNSGSMVDGVTSLSDTKLIYLKVTGAADASMSTITANPTSITADGLSTATITIQLKDANGNNTSDLGGKTLTLETDAGTLDGTLTTSGSGLYTQVLKSATTVGTATLTAKLADVLIASTATVEFTSEAPSGLAFVAQPSNAVIGESTGTITVEILDANGNRVTNNSSSVTLSIANNAGNGTLSGTVTVNAVSGLATFSGLSLNKVGTGYTLSATSSGLTSATSNAFDVVVGSATQIAINAGDNQSATVGTALATAPSVIVRDANDNPVAGVEVTFAVVSGGGTVDPTTVVTTDANGIASVTSWTLGAMAGTNTLTATSTGLTGSPLTFTATATAGSADRLVITSVSPTSPINGVPRTTVTVQLQDAFGNSTNATADIPILLTSNKTFEQYEDEISNAALVTPSGGTLSSGQSTLTIDFIKFTQSSRTESGTYPADATLTVTDGRNPATLTGFTTEPFVVTDGTLWRARTTGAFPNVLVTNGLSTGNWNAVDWETSIDGGTNWTTVPAGSVPTTFGPEEIIGIPGGGITIVMDSNVSLHNMIVNSTLEIPIGHTLTLKQTAGDLNPDGIEVCGALQNSGGTFVNEDETKPIRFNGGTYIHARDGGSIPVANWVTRPGETPSISAVRVTGIDGSRLDKGLDQAFEQLIWDNVGQMTDQTLHGNMSVSTLLDIKGGKISIGNNTLSIAGTVQHGNDGWLHGSEDSELEITGSGSIQFGEGPSEHILRSLSLNSAGGLTLNSNLSIVNSLTLTAGELTVSGSNELNYSGVNAIDRTNGFVVGNLRRTFPSTVSAPSFTYPIGTAGAYAPVTLDFSAGSIPGGTGILASTKVQDGSGVGNRPAGSGFKSDKQASRYWSLVPDATLSDITYDVTLILPDAELTGLTFNTLSVRKFSESGGSGPGSKKWKAPKGSSRSQSGGLGSLTATGFTDFSEFFIGEGEAASIVLTGPDPATVAAGSVSGDITLTVVDALGEAVAVGQNTAFTLSSADESATAVFGGTTVSESGGVYTLTVPSGSSSATFTYTNSKVGDGIHTLTATWSSGGADLGSDTFDIGVEVGAPSSLAFVAQPSNAVIGESTGTITVEILDANGNRVTNNSSSVTLSIANNAGSETLSGTATVNAVSGLATFSGLSLNKVGTGYTLSATSSGLTSATSNDFDIAAKELTITGLTGDNKVYDGKTTATVSGTASLVGVVSPDDVALSANPVFTFAQATVGTGIEISTNYTLTGDDAGNYTLTQPTLSADITKATATVTLADLNQTFDGTAKPATATTDPADLTVSFTYDGSATAPTNAGSYAVVGTVEDDNYEGSASGTLVIGKATATASLEITNSPVTYDATEQTAVVAVGTSSVPGTVANVVNGAHTNAGTYAVTADFVPDDTDNYETLTGLSAGDFVIGKATATLTLGSLSQTYDGTAKFATVTTDPVDLTVSFTYDGSAMAPTNAGSYAVVAKVVDANYEGSATGTLVIGKATATLTLGSLSQT</sequence>
<dbReference type="EMBL" id="FZOK01000012">
    <property type="protein sequence ID" value="SNS53473.1"/>
    <property type="molecule type" value="Genomic_DNA"/>
</dbReference>
<dbReference type="Pfam" id="PF18657">
    <property type="entry name" value="YDG"/>
    <property type="match status" value="1"/>
</dbReference>
<protein>
    <submittedName>
        <fullName evidence="7">Putative Ig domain-containing protein</fullName>
    </submittedName>
</protein>
<dbReference type="PROSITE" id="PS51127">
    <property type="entry name" value="BIG1"/>
    <property type="match status" value="2"/>
</dbReference>
<dbReference type="SUPFAM" id="SSF49313">
    <property type="entry name" value="Cadherin-like"/>
    <property type="match status" value="1"/>
</dbReference>
<comment type="similarity">
    <text evidence="1">Belongs to the intimin/invasin family.</text>
</comment>
<dbReference type="InterPro" id="IPR003644">
    <property type="entry name" value="Calx_beta"/>
</dbReference>
<dbReference type="PANTHER" id="PTHR46682:SF1">
    <property type="entry name" value="ADHESION G-PROTEIN COUPLED RECEPTOR V1"/>
    <property type="match status" value="1"/>
</dbReference>
<dbReference type="InterPro" id="IPR006644">
    <property type="entry name" value="Cadg"/>
</dbReference>
<evidence type="ECO:0000256" key="1">
    <source>
        <dbReference type="ARBA" id="ARBA00010116"/>
    </source>
</evidence>
<dbReference type="SMART" id="SM00237">
    <property type="entry name" value="Calx_beta"/>
    <property type="match status" value="4"/>
</dbReference>
<dbReference type="SUPFAM" id="SSF49373">
    <property type="entry name" value="Invasin/intimin cell-adhesion fragments"/>
    <property type="match status" value="2"/>
</dbReference>
<evidence type="ECO:0000259" key="6">
    <source>
        <dbReference type="PROSITE" id="PS51127"/>
    </source>
</evidence>
<dbReference type="SUPFAM" id="SSF141072">
    <property type="entry name" value="CalX-like"/>
    <property type="match status" value="4"/>
</dbReference>
<dbReference type="InterPro" id="IPR003344">
    <property type="entry name" value="Big_1_dom"/>
</dbReference>
<evidence type="ECO:0000256" key="5">
    <source>
        <dbReference type="SAM" id="MobiDB-lite"/>
    </source>
</evidence>
<keyword evidence="2" id="KW-0732">Signal</keyword>
<dbReference type="SMART" id="SM00634">
    <property type="entry name" value="BID_1"/>
    <property type="match status" value="2"/>
</dbReference>
<dbReference type="Proteomes" id="UP000198480">
    <property type="component" value="Unassembled WGS sequence"/>
</dbReference>
<organism evidence="7 8">
    <name type="scientific">Belliella buryatensis</name>
    <dbReference type="NCBI Taxonomy" id="1500549"/>
    <lineage>
        <taxon>Bacteria</taxon>
        <taxon>Pseudomonadati</taxon>
        <taxon>Bacteroidota</taxon>
        <taxon>Cytophagia</taxon>
        <taxon>Cytophagales</taxon>
        <taxon>Cyclobacteriaceae</taxon>
        <taxon>Belliella</taxon>
    </lineage>
</organism>
<dbReference type="Pfam" id="PF18887">
    <property type="entry name" value="MBG_3"/>
    <property type="match status" value="2"/>
</dbReference>
<dbReference type="GO" id="GO:0004930">
    <property type="term" value="F:G protein-coupled receptor activity"/>
    <property type="evidence" value="ECO:0007669"/>
    <property type="project" value="InterPro"/>
</dbReference>
<dbReference type="InterPro" id="IPR015919">
    <property type="entry name" value="Cadherin-like_sf"/>
</dbReference>
<dbReference type="GO" id="GO:0005509">
    <property type="term" value="F:calcium ion binding"/>
    <property type="evidence" value="ECO:0007669"/>
    <property type="project" value="InterPro"/>
</dbReference>
<evidence type="ECO:0000256" key="2">
    <source>
        <dbReference type="ARBA" id="ARBA00022729"/>
    </source>
</evidence>
<dbReference type="SMART" id="SM00736">
    <property type="entry name" value="CADG"/>
    <property type="match status" value="1"/>
</dbReference>
<dbReference type="Pfam" id="PF09134">
    <property type="entry name" value="Invasin_D3"/>
    <property type="match status" value="1"/>
</dbReference>
<dbReference type="InterPro" id="IPR015217">
    <property type="entry name" value="Invasin_dom_3"/>
</dbReference>
<dbReference type="Gene3D" id="2.60.40.10">
    <property type="entry name" value="Immunoglobulins"/>
    <property type="match status" value="2"/>
</dbReference>
<dbReference type="Gene3D" id="2.60.40.2030">
    <property type="match status" value="4"/>
</dbReference>
<feature type="region of interest" description="Disordered" evidence="5">
    <location>
        <begin position="2855"/>
        <end position="2883"/>
    </location>
</feature>